<dbReference type="InterPro" id="IPR006500">
    <property type="entry name" value="Helicase_put_C_phage/plasmid"/>
</dbReference>
<dbReference type="GO" id="GO:0005524">
    <property type="term" value="F:ATP binding"/>
    <property type="evidence" value="ECO:0007669"/>
    <property type="project" value="UniProtKB-KW"/>
</dbReference>
<feature type="domain" description="SF3 helicase" evidence="5">
    <location>
        <begin position="251"/>
        <end position="413"/>
    </location>
</feature>
<dbReference type="GO" id="GO:0016787">
    <property type="term" value="F:hydrolase activity"/>
    <property type="evidence" value="ECO:0007669"/>
    <property type="project" value="UniProtKB-KW"/>
</dbReference>
<dbReference type="InterPro" id="IPR027417">
    <property type="entry name" value="P-loop_NTPase"/>
</dbReference>
<dbReference type="EMBL" id="PKUQ01000001">
    <property type="protein sequence ID" value="PLW79082.1"/>
    <property type="molecule type" value="Genomic_DNA"/>
</dbReference>
<organism evidence="6 7">
    <name type="scientific">Cohaesibacter celericrescens</name>
    <dbReference type="NCBI Taxonomy" id="2067669"/>
    <lineage>
        <taxon>Bacteria</taxon>
        <taxon>Pseudomonadati</taxon>
        <taxon>Pseudomonadota</taxon>
        <taxon>Alphaproteobacteria</taxon>
        <taxon>Hyphomicrobiales</taxon>
        <taxon>Cohaesibacteraceae</taxon>
    </lineage>
</organism>
<evidence type="ECO:0000256" key="3">
    <source>
        <dbReference type="ARBA" id="ARBA00022806"/>
    </source>
</evidence>
<dbReference type="Pfam" id="PF08706">
    <property type="entry name" value="D5_N"/>
    <property type="match status" value="1"/>
</dbReference>
<keyword evidence="2" id="KW-0378">Hydrolase</keyword>
<dbReference type="GO" id="GO:0004386">
    <property type="term" value="F:helicase activity"/>
    <property type="evidence" value="ECO:0007669"/>
    <property type="project" value="UniProtKB-KW"/>
</dbReference>
<keyword evidence="4" id="KW-0067">ATP-binding</keyword>
<dbReference type="OrthoDB" id="9763644at2"/>
<keyword evidence="3" id="KW-0347">Helicase</keyword>
<dbReference type="Pfam" id="PF03288">
    <property type="entry name" value="Pox_D5"/>
    <property type="match status" value="1"/>
</dbReference>
<evidence type="ECO:0000256" key="4">
    <source>
        <dbReference type="ARBA" id="ARBA00022840"/>
    </source>
</evidence>
<dbReference type="PROSITE" id="PS51206">
    <property type="entry name" value="SF3_HELICASE_1"/>
    <property type="match status" value="1"/>
</dbReference>
<accession>A0A2N5XX53</accession>
<name>A0A2N5XX53_9HYPH</name>
<evidence type="ECO:0000256" key="1">
    <source>
        <dbReference type="ARBA" id="ARBA00022741"/>
    </source>
</evidence>
<dbReference type="SUPFAM" id="SSF52540">
    <property type="entry name" value="P-loop containing nucleoside triphosphate hydrolases"/>
    <property type="match status" value="1"/>
</dbReference>
<dbReference type="Proteomes" id="UP000234881">
    <property type="component" value="Unassembled WGS sequence"/>
</dbReference>
<dbReference type="InterPro" id="IPR051620">
    <property type="entry name" value="ORF904-like_C"/>
</dbReference>
<dbReference type="SMART" id="SM00885">
    <property type="entry name" value="D5_N"/>
    <property type="match status" value="1"/>
</dbReference>
<dbReference type="NCBIfam" id="TIGR01613">
    <property type="entry name" value="primase_Cterm"/>
    <property type="match status" value="1"/>
</dbReference>
<dbReference type="RefSeq" id="WP_101532164.1">
    <property type="nucleotide sequence ID" value="NZ_PKUQ01000001.1"/>
</dbReference>
<evidence type="ECO:0000313" key="6">
    <source>
        <dbReference type="EMBL" id="PLW79082.1"/>
    </source>
</evidence>
<evidence type="ECO:0000313" key="7">
    <source>
        <dbReference type="Proteomes" id="UP000234881"/>
    </source>
</evidence>
<evidence type="ECO:0000256" key="2">
    <source>
        <dbReference type="ARBA" id="ARBA00022801"/>
    </source>
</evidence>
<dbReference type="InterPro" id="IPR004968">
    <property type="entry name" value="DNA_primase/NTPase_C"/>
</dbReference>
<dbReference type="Gene3D" id="3.40.50.300">
    <property type="entry name" value="P-loop containing nucleotide triphosphate hydrolases"/>
    <property type="match status" value="1"/>
</dbReference>
<proteinExistence type="predicted"/>
<dbReference type="AlphaFoldDB" id="A0A2N5XX53"/>
<gene>
    <name evidence="6" type="ORF">C0081_02290</name>
</gene>
<protein>
    <recommendedName>
        <fullName evidence="5">SF3 helicase domain-containing protein</fullName>
    </recommendedName>
</protein>
<comment type="caution">
    <text evidence="6">The sequence shown here is derived from an EMBL/GenBank/DDBJ whole genome shotgun (WGS) entry which is preliminary data.</text>
</comment>
<dbReference type="PANTHER" id="PTHR35372">
    <property type="entry name" value="ATP BINDING PROTEIN-RELATED"/>
    <property type="match status" value="1"/>
</dbReference>
<evidence type="ECO:0000259" key="5">
    <source>
        <dbReference type="PROSITE" id="PS51206"/>
    </source>
</evidence>
<dbReference type="PANTHER" id="PTHR35372:SF2">
    <property type="entry name" value="SF3 HELICASE DOMAIN-CONTAINING PROTEIN"/>
    <property type="match status" value="1"/>
</dbReference>
<reference evidence="6 7" key="1">
    <citation type="submission" date="2018-01" db="EMBL/GenBank/DDBJ databases">
        <title>The draft genome sequence of Cohaesibacter sp. H1304.</title>
        <authorList>
            <person name="Wang N.-N."/>
            <person name="Du Z.-J."/>
        </authorList>
    </citation>
    <scope>NUCLEOTIDE SEQUENCE [LARGE SCALE GENOMIC DNA]</scope>
    <source>
        <strain evidence="6 7">H1304</strain>
    </source>
</reference>
<sequence>MTDNKKPLPDDQIRDSLDAAEREAQPPLASNDNKIAHCATLDQNDIGNALRLICHFGDGILNVREHGFHQWSGTHWQLTGGEEQVAIFAQKTAKLIEQEANFIAIEPWEQLALDEARKVTVSDDMSEEDKLKIKEAEAVRSKVQSRRAGRRKYALSSGNNGKLMGMVKQAAPHITVGPEALDADPMVFNCLNGTLVFKRIKDPMEGPVLDMKLVEHDRDMRISKCAPVVYDPSADCPKWKAFLERFQPDEDRRTFLQVYFGYGLTGLTDEQKLIYNYGKGANGKSTLTEAICRLMGAYAGQLNPESVSGTGQRRGDQATPDLATLVGIRLVRVSELPKGQSVKEDLIKGLTGGEPMKVRLLHQGFFDLVPIFKAVMSGNDMPYITGTDWGIWRRLLIVPWDVTISEAEKRPMAEVLAEFDAERSGILNWLLEGLSIYVNEGLQVPSSISDLTNSYKSEMDPIQNFIDACVVHVPPDDEGKPLSEVTGSAMYKAYETWCRASGVKIFSSTLFGRELPKKGIEKVNGRIRKYINVKIQLPEEISYEDEFPHHNKDH</sequence>
<keyword evidence="1" id="KW-0547">Nucleotide-binding</keyword>
<keyword evidence="7" id="KW-1185">Reference proteome</keyword>
<dbReference type="InterPro" id="IPR014015">
    <property type="entry name" value="Helicase_SF3_DNA-vir"/>
</dbReference>
<dbReference type="InterPro" id="IPR014818">
    <property type="entry name" value="Phage/plasmid_primase_P4_C"/>
</dbReference>